<dbReference type="GO" id="GO:0006508">
    <property type="term" value="P:proteolysis"/>
    <property type="evidence" value="ECO:0007669"/>
    <property type="project" value="UniProtKB-KW"/>
</dbReference>
<evidence type="ECO:0000256" key="15">
    <source>
        <dbReference type="SAM" id="SignalP"/>
    </source>
</evidence>
<dbReference type="Pfam" id="PF01400">
    <property type="entry name" value="Astacin"/>
    <property type="match status" value="1"/>
</dbReference>
<evidence type="ECO:0000313" key="17">
    <source>
        <dbReference type="EMBL" id="EYB82616.1"/>
    </source>
</evidence>
<comment type="cofactor">
    <cofactor evidence="13 14">
        <name>Zn(2+)</name>
        <dbReference type="ChEBI" id="CHEBI:29105"/>
    </cofactor>
    <text evidence="13 14">Binds 1 zinc ion per subunit.</text>
</comment>
<keyword evidence="3" id="KW-0245">EGF-like domain</keyword>
<dbReference type="InterPro" id="IPR001506">
    <property type="entry name" value="Peptidase_M12A"/>
</dbReference>
<dbReference type="GO" id="GO:0004222">
    <property type="term" value="F:metalloendopeptidase activity"/>
    <property type="evidence" value="ECO:0007669"/>
    <property type="project" value="UniProtKB-UniRule"/>
</dbReference>
<evidence type="ECO:0000256" key="2">
    <source>
        <dbReference type="ARBA" id="ARBA00022525"/>
    </source>
</evidence>
<dbReference type="GO" id="GO:0008270">
    <property type="term" value="F:zinc ion binding"/>
    <property type="evidence" value="ECO:0007669"/>
    <property type="project" value="UniProtKB-UniRule"/>
</dbReference>
<reference evidence="18" key="1">
    <citation type="journal article" date="2015" name="Nat. Genet.">
        <title>The genome and transcriptome of the zoonotic hookworm Ancylostoma ceylanicum identify infection-specific gene families.</title>
        <authorList>
            <person name="Schwarz E.M."/>
            <person name="Hu Y."/>
            <person name="Antoshechkin I."/>
            <person name="Miller M.M."/>
            <person name="Sternberg P.W."/>
            <person name="Aroian R.V."/>
        </authorList>
    </citation>
    <scope>NUCLEOTIDE SEQUENCE</scope>
    <source>
        <strain evidence="18">HY135</strain>
    </source>
</reference>
<dbReference type="PROSITE" id="PS51864">
    <property type="entry name" value="ASTACIN"/>
    <property type="match status" value="1"/>
</dbReference>
<accession>A0A016RWF3</accession>
<dbReference type="PIRSF" id="PIRSF036365">
    <property type="entry name" value="Astacin_nematoda"/>
    <property type="match status" value="1"/>
</dbReference>
<sequence length="472" mass="52413">MLIAALFSICAPVAGRNVYVDLLRENSPFADAASIERHLSKMQRLNRVQSKIMGVRPTSNDQIDFDAEPARPDQLPYLFEGDIVLTDNQMDSILKNAEDQLWAKQGLQPRARRSMTSSLYARWTALPIPYYINTGSGVSEPAVLAGVARWEADTCITFTRQYNRPNGNGLEFFLGSGCYSMIGRVGYSSQQISIGYGCTSLGTVTHEIGHAFGFYHEQARYDRDNYVSIMSQNIQNGYLSQFTKQSRSAMEDYGVGYDYGSVMHYDQFSFSANSRYTIQTIDTNYQQTIGQREGPSFMDVKRVNLAYCNSTCSSTLPCRNGGYTDPKNCVACRCPTGLGGTLCDRAATNPAQCGSGDLQATSSLQLLTASGATSCSFVIKVHILDNVDEKKDDHLLLKFQAPPGHRIYYEVPTFRFTAANLCSYNFLEIKYAADLQRVGARYVYTSRIQPKVVAKSVTLSITTKYESSLVNS</sequence>
<evidence type="ECO:0000256" key="10">
    <source>
        <dbReference type="ARBA" id="ARBA00023157"/>
    </source>
</evidence>
<dbReference type="Gene3D" id="3.40.390.10">
    <property type="entry name" value="Collagenase (Catalytic Domain)"/>
    <property type="match status" value="1"/>
</dbReference>
<keyword evidence="11" id="KW-0325">Glycoprotein</keyword>
<dbReference type="InterPro" id="IPR024079">
    <property type="entry name" value="MetalloPept_cat_dom_sf"/>
</dbReference>
<comment type="caution">
    <text evidence="17">The sequence shown here is derived from an EMBL/GenBank/DDBJ whole genome shotgun (WGS) entry which is preliminary data.</text>
</comment>
<protein>
    <recommendedName>
        <fullName evidence="12">Zinc metalloproteinase</fullName>
    </recommendedName>
</protein>
<comment type="subcellular location">
    <subcellularLocation>
        <location evidence="1 12">Secreted</location>
    </subcellularLocation>
</comment>
<dbReference type="PANTHER" id="PTHR10127">
    <property type="entry name" value="DISCOIDIN, CUB, EGF, LAMININ , AND ZINC METALLOPROTEASE DOMAIN CONTAINING"/>
    <property type="match status" value="1"/>
</dbReference>
<evidence type="ECO:0000256" key="5">
    <source>
        <dbReference type="ARBA" id="ARBA00022723"/>
    </source>
</evidence>
<dbReference type="STRING" id="53326.A0A016RWF3"/>
<evidence type="ECO:0000256" key="9">
    <source>
        <dbReference type="ARBA" id="ARBA00023049"/>
    </source>
</evidence>
<keyword evidence="4 13" id="KW-0645">Protease</keyword>
<evidence type="ECO:0000256" key="1">
    <source>
        <dbReference type="ARBA" id="ARBA00004613"/>
    </source>
</evidence>
<feature type="chain" id="PRO_5013266238" description="Zinc metalloproteinase" evidence="15">
    <location>
        <begin position="16"/>
        <end position="472"/>
    </location>
</feature>
<dbReference type="InterPro" id="IPR034035">
    <property type="entry name" value="Astacin-like_dom"/>
</dbReference>
<evidence type="ECO:0000313" key="18">
    <source>
        <dbReference type="Proteomes" id="UP000024635"/>
    </source>
</evidence>
<feature type="domain" description="Peptidase M12A" evidence="16">
    <location>
        <begin position="113"/>
        <end position="309"/>
    </location>
</feature>
<dbReference type="InterPro" id="IPR006026">
    <property type="entry name" value="Peptidase_Metallo"/>
</dbReference>
<keyword evidence="6 15" id="KW-0732">Signal</keyword>
<dbReference type="MEROPS" id="M12.A25"/>
<feature type="signal peptide" evidence="15">
    <location>
        <begin position="1"/>
        <end position="15"/>
    </location>
</feature>
<feature type="active site" evidence="13">
    <location>
        <position position="207"/>
    </location>
</feature>
<evidence type="ECO:0000256" key="3">
    <source>
        <dbReference type="ARBA" id="ARBA00022536"/>
    </source>
</evidence>
<dbReference type="Proteomes" id="UP000024635">
    <property type="component" value="Unassembled WGS sequence"/>
</dbReference>
<dbReference type="CDD" id="cd04280">
    <property type="entry name" value="ZnMc_astacin_like"/>
    <property type="match status" value="1"/>
</dbReference>
<evidence type="ECO:0000256" key="6">
    <source>
        <dbReference type="ARBA" id="ARBA00022729"/>
    </source>
</evidence>
<feature type="binding site" evidence="13">
    <location>
        <position position="206"/>
    </location>
    <ligand>
        <name>Zn(2+)</name>
        <dbReference type="ChEBI" id="CHEBI:29105"/>
        <note>catalytic</note>
    </ligand>
</feature>
<feature type="binding site" evidence="13">
    <location>
        <position position="210"/>
    </location>
    <ligand>
        <name>Zn(2+)</name>
        <dbReference type="ChEBI" id="CHEBI:29105"/>
        <note>catalytic</note>
    </ligand>
</feature>
<evidence type="ECO:0000259" key="16">
    <source>
        <dbReference type="PROSITE" id="PS51864"/>
    </source>
</evidence>
<keyword evidence="18" id="KW-1185">Reference proteome</keyword>
<dbReference type="InterPro" id="IPR017050">
    <property type="entry name" value="Metallopeptidase_nem"/>
</dbReference>
<dbReference type="AlphaFoldDB" id="A0A016RWF3"/>
<dbReference type="PRINTS" id="PR00480">
    <property type="entry name" value="ASTACIN"/>
</dbReference>
<dbReference type="FunFam" id="3.40.390.10:FF:000028">
    <property type="entry name" value="Zinc metalloproteinase"/>
    <property type="match status" value="1"/>
</dbReference>
<evidence type="ECO:0000256" key="7">
    <source>
        <dbReference type="ARBA" id="ARBA00022801"/>
    </source>
</evidence>
<keyword evidence="2 12" id="KW-0964">Secreted</keyword>
<keyword evidence="5 13" id="KW-0479">Metal-binding</keyword>
<feature type="binding site" evidence="13">
    <location>
        <position position="216"/>
    </location>
    <ligand>
        <name>Zn(2+)</name>
        <dbReference type="ChEBI" id="CHEBI:29105"/>
        <note>catalytic</note>
    </ligand>
</feature>
<evidence type="ECO:0000256" key="14">
    <source>
        <dbReference type="RuleBase" id="RU361183"/>
    </source>
</evidence>
<dbReference type="EMBL" id="JARK01001691">
    <property type="protein sequence ID" value="EYB82616.1"/>
    <property type="molecule type" value="Genomic_DNA"/>
</dbReference>
<dbReference type="SMART" id="SM00235">
    <property type="entry name" value="ZnMc"/>
    <property type="match status" value="1"/>
</dbReference>
<keyword evidence="8 13" id="KW-0862">Zinc</keyword>
<evidence type="ECO:0000256" key="8">
    <source>
        <dbReference type="ARBA" id="ARBA00022833"/>
    </source>
</evidence>
<dbReference type="PANTHER" id="PTHR10127:SF877">
    <property type="entry name" value="ZINC METALLOPROTEINASE NAS-34"/>
    <property type="match status" value="1"/>
</dbReference>
<evidence type="ECO:0000256" key="12">
    <source>
        <dbReference type="PIRNR" id="PIRNR036365"/>
    </source>
</evidence>
<proteinExistence type="predicted"/>
<comment type="caution">
    <text evidence="13">Lacks conserved residue(s) required for the propagation of feature annotation.</text>
</comment>
<dbReference type="OrthoDB" id="5913174at2759"/>
<organism evidence="17 18">
    <name type="scientific">Ancylostoma ceylanicum</name>
    <dbReference type="NCBI Taxonomy" id="53326"/>
    <lineage>
        <taxon>Eukaryota</taxon>
        <taxon>Metazoa</taxon>
        <taxon>Ecdysozoa</taxon>
        <taxon>Nematoda</taxon>
        <taxon>Chromadorea</taxon>
        <taxon>Rhabditida</taxon>
        <taxon>Rhabditina</taxon>
        <taxon>Rhabditomorpha</taxon>
        <taxon>Strongyloidea</taxon>
        <taxon>Ancylostomatidae</taxon>
        <taxon>Ancylostomatinae</taxon>
        <taxon>Ancylostoma</taxon>
    </lineage>
</organism>
<evidence type="ECO:0000256" key="4">
    <source>
        <dbReference type="ARBA" id="ARBA00022670"/>
    </source>
</evidence>
<dbReference type="GO" id="GO:0005576">
    <property type="term" value="C:extracellular region"/>
    <property type="evidence" value="ECO:0007669"/>
    <property type="project" value="UniProtKB-SubCell"/>
</dbReference>
<keyword evidence="10" id="KW-1015">Disulfide bond</keyword>
<evidence type="ECO:0000256" key="13">
    <source>
        <dbReference type="PROSITE-ProRule" id="PRU01211"/>
    </source>
</evidence>
<keyword evidence="7 13" id="KW-0378">Hydrolase</keyword>
<dbReference type="SUPFAM" id="SSF55486">
    <property type="entry name" value="Metalloproteases ('zincins'), catalytic domain"/>
    <property type="match status" value="1"/>
</dbReference>
<dbReference type="GO" id="GO:0018996">
    <property type="term" value="P:molting cycle, collagen and cuticulin-based cuticle"/>
    <property type="evidence" value="ECO:0007669"/>
    <property type="project" value="InterPro"/>
</dbReference>
<keyword evidence="9 13" id="KW-0482">Metalloprotease</keyword>
<name>A0A016RWF3_9BILA</name>
<evidence type="ECO:0000256" key="11">
    <source>
        <dbReference type="ARBA" id="ARBA00023180"/>
    </source>
</evidence>
<gene>
    <name evidence="17" type="primary">Acey_s0355.g3326</name>
    <name evidence="17" type="synonym">Acey-hch-1</name>
    <name evidence="17" type="ORF">Y032_0355g3326</name>
</gene>